<sequence length="88" mass="8991">MGASIDISWSVSLRNSLICVAVPIKSAVVVCSGGADASVDGSSFDMLRSKISVSRSSSSTGSKACVKIGQWRSSFMVSICAEAVISNG</sequence>
<proteinExistence type="predicted"/>
<reference evidence="2" key="1">
    <citation type="submission" date="2022-11" db="UniProtKB">
        <authorList>
            <consortium name="WormBaseParasite"/>
        </authorList>
    </citation>
    <scope>IDENTIFICATION</scope>
</reference>
<keyword evidence="1" id="KW-1185">Reference proteome</keyword>
<name>A0A915I683_ROMCU</name>
<evidence type="ECO:0000313" key="2">
    <source>
        <dbReference type="WBParaSite" id="nRc.2.0.1.t08879-RA"/>
    </source>
</evidence>
<evidence type="ECO:0000313" key="1">
    <source>
        <dbReference type="Proteomes" id="UP000887565"/>
    </source>
</evidence>
<dbReference type="AlphaFoldDB" id="A0A915I683"/>
<organism evidence="1 2">
    <name type="scientific">Romanomermis culicivorax</name>
    <name type="common">Nematode worm</name>
    <dbReference type="NCBI Taxonomy" id="13658"/>
    <lineage>
        <taxon>Eukaryota</taxon>
        <taxon>Metazoa</taxon>
        <taxon>Ecdysozoa</taxon>
        <taxon>Nematoda</taxon>
        <taxon>Enoplea</taxon>
        <taxon>Dorylaimia</taxon>
        <taxon>Mermithida</taxon>
        <taxon>Mermithoidea</taxon>
        <taxon>Mermithidae</taxon>
        <taxon>Romanomermis</taxon>
    </lineage>
</organism>
<dbReference type="Proteomes" id="UP000887565">
    <property type="component" value="Unplaced"/>
</dbReference>
<dbReference type="WBParaSite" id="nRc.2.0.1.t08879-RA">
    <property type="protein sequence ID" value="nRc.2.0.1.t08879-RA"/>
    <property type="gene ID" value="nRc.2.0.1.g08879"/>
</dbReference>
<protein>
    <submittedName>
        <fullName evidence="2">Secreted protein</fullName>
    </submittedName>
</protein>
<accession>A0A915I683</accession>